<reference evidence="1" key="2">
    <citation type="submission" date="2020-11" db="EMBL/GenBank/DDBJ databases">
        <authorList>
            <person name="McCartney M.A."/>
            <person name="Auch B."/>
            <person name="Kono T."/>
            <person name="Mallez S."/>
            <person name="Becker A."/>
            <person name="Gohl D.M."/>
            <person name="Silverstein K.A.T."/>
            <person name="Koren S."/>
            <person name="Bechman K.B."/>
            <person name="Herman A."/>
            <person name="Abrahante J.E."/>
            <person name="Garbe J."/>
        </authorList>
    </citation>
    <scope>NUCLEOTIDE SEQUENCE</scope>
    <source>
        <strain evidence="1">Duluth1</strain>
        <tissue evidence="1">Whole animal</tissue>
    </source>
</reference>
<organism evidence="1 2">
    <name type="scientific">Dreissena polymorpha</name>
    <name type="common">Zebra mussel</name>
    <name type="synonym">Mytilus polymorpha</name>
    <dbReference type="NCBI Taxonomy" id="45954"/>
    <lineage>
        <taxon>Eukaryota</taxon>
        <taxon>Metazoa</taxon>
        <taxon>Spiralia</taxon>
        <taxon>Lophotrochozoa</taxon>
        <taxon>Mollusca</taxon>
        <taxon>Bivalvia</taxon>
        <taxon>Autobranchia</taxon>
        <taxon>Heteroconchia</taxon>
        <taxon>Euheterodonta</taxon>
        <taxon>Imparidentia</taxon>
        <taxon>Neoheterodontei</taxon>
        <taxon>Myida</taxon>
        <taxon>Dreissenoidea</taxon>
        <taxon>Dreissenidae</taxon>
        <taxon>Dreissena</taxon>
    </lineage>
</organism>
<proteinExistence type="predicted"/>
<dbReference type="Proteomes" id="UP000828390">
    <property type="component" value="Unassembled WGS sequence"/>
</dbReference>
<evidence type="ECO:0000313" key="1">
    <source>
        <dbReference type="EMBL" id="KAH3723505.1"/>
    </source>
</evidence>
<sequence length="126" mass="14642">MMCLQSPHPLQSWRQTLGQTCDGRTRLAAGPGSRRAARLVPRSLRTDPRCRSDAGFGSTTTPKRRVDFRPAPRTVSQDPQYYRKGQLNCVFIMHFLVREIRVFFSVYVKFCLHQVTFVLFNCEFRN</sequence>
<gene>
    <name evidence="1" type="ORF">DPMN_049293</name>
</gene>
<comment type="caution">
    <text evidence="1">The sequence shown here is derived from an EMBL/GenBank/DDBJ whole genome shotgun (WGS) entry which is preliminary data.</text>
</comment>
<keyword evidence="2" id="KW-1185">Reference proteome</keyword>
<evidence type="ECO:0000313" key="2">
    <source>
        <dbReference type="Proteomes" id="UP000828390"/>
    </source>
</evidence>
<protein>
    <submittedName>
        <fullName evidence="1">Uncharacterized protein</fullName>
    </submittedName>
</protein>
<dbReference type="AlphaFoldDB" id="A0A9D4HM30"/>
<accession>A0A9D4HM30</accession>
<dbReference type="EMBL" id="JAIWYP010000012">
    <property type="protein sequence ID" value="KAH3723505.1"/>
    <property type="molecule type" value="Genomic_DNA"/>
</dbReference>
<reference evidence="1" key="1">
    <citation type="journal article" date="2019" name="bioRxiv">
        <title>The Genome of the Zebra Mussel, Dreissena polymorpha: A Resource for Invasive Species Research.</title>
        <authorList>
            <person name="McCartney M.A."/>
            <person name="Auch B."/>
            <person name="Kono T."/>
            <person name="Mallez S."/>
            <person name="Zhang Y."/>
            <person name="Obille A."/>
            <person name="Becker A."/>
            <person name="Abrahante J.E."/>
            <person name="Garbe J."/>
            <person name="Badalamenti J.P."/>
            <person name="Herman A."/>
            <person name="Mangelson H."/>
            <person name="Liachko I."/>
            <person name="Sullivan S."/>
            <person name="Sone E.D."/>
            <person name="Koren S."/>
            <person name="Silverstein K.A.T."/>
            <person name="Beckman K.B."/>
            <person name="Gohl D.M."/>
        </authorList>
    </citation>
    <scope>NUCLEOTIDE SEQUENCE</scope>
    <source>
        <strain evidence="1">Duluth1</strain>
        <tissue evidence="1">Whole animal</tissue>
    </source>
</reference>
<name>A0A9D4HM30_DREPO</name>